<protein>
    <recommendedName>
        <fullName evidence="4">Transposase</fullName>
    </recommendedName>
</protein>
<organism evidence="2 3">
    <name type="scientific">Acetobacter sicerae</name>
    <dbReference type="NCBI Taxonomy" id="85325"/>
    <lineage>
        <taxon>Bacteria</taxon>
        <taxon>Pseudomonadati</taxon>
        <taxon>Pseudomonadota</taxon>
        <taxon>Alphaproteobacteria</taxon>
        <taxon>Acetobacterales</taxon>
        <taxon>Acetobacteraceae</taxon>
        <taxon>Acetobacter</taxon>
    </lineage>
</organism>
<evidence type="ECO:0000313" key="3">
    <source>
        <dbReference type="Proteomes" id="UP001521074"/>
    </source>
</evidence>
<evidence type="ECO:0000313" key="2">
    <source>
        <dbReference type="EMBL" id="MCE0744566.1"/>
    </source>
</evidence>
<keyword evidence="3" id="KW-1185">Reference proteome</keyword>
<feature type="region of interest" description="Disordered" evidence="1">
    <location>
        <begin position="47"/>
        <end position="86"/>
    </location>
</feature>
<comment type="caution">
    <text evidence="2">The sequence shown here is derived from an EMBL/GenBank/DDBJ whole genome shotgun (WGS) entry which is preliminary data.</text>
</comment>
<evidence type="ECO:0008006" key="4">
    <source>
        <dbReference type="Google" id="ProtNLM"/>
    </source>
</evidence>
<evidence type="ECO:0000256" key="1">
    <source>
        <dbReference type="SAM" id="MobiDB-lite"/>
    </source>
</evidence>
<name>A0ABS8VWQ8_9PROT</name>
<proteinExistence type="predicted"/>
<dbReference type="RefSeq" id="WP_232878370.1">
    <property type="nucleotide sequence ID" value="NZ_JAJSOJ010000040.1"/>
</dbReference>
<gene>
    <name evidence="2" type="ORF">LWC05_11795</name>
</gene>
<reference evidence="2 3" key="1">
    <citation type="submission" date="2021-12" db="EMBL/GenBank/DDBJ databases">
        <title>Genome sequence of Acetobacter sicerae DmPark20a_162.</title>
        <authorList>
            <person name="Chaston J.M."/>
        </authorList>
    </citation>
    <scope>NUCLEOTIDE SEQUENCE [LARGE SCALE GENOMIC DNA]</scope>
    <source>
        <strain evidence="2 3">DmPark20a_162</strain>
    </source>
</reference>
<dbReference type="EMBL" id="JAJSOJ010000040">
    <property type="protein sequence ID" value="MCE0744566.1"/>
    <property type="molecule type" value="Genomic_DNA"/>
</dbReference>
<accession>A0ABS8VWQ8</accession>
<sequence>MKQHKVMIGDKVLYQAAQLSHAENFAAARRAEGIDCHVVPDTTKKVREVRINPLTGKPRRRSGNNPPAHGVSRNRTLQDALGKAED</sequence>
<dbReference type="Proteomes" id="UP001521074">
    <property type="component" value="Unassembled WGS sequence"/>
</dbReference>